<keyword evidence="2" id="KW-1185">Reference proteome</keyword>
<name>A0ABP8KHQ4_9ACTN</name>
<accession>A0ABP8KHQ4</accession>
<sequence length="63" mass="5819">MAFGVVSAAPDSGDGAGVAAVVAGVCDGVATDLIAAGIPEDVASAAPQAHALSKWLGADAGVV</sequence>
<dbReference type="Proteomes" id="UP001500635">
    <property type="component" value="Unassembled WGS sequence"/>
</dbReference>
<gene>
    <name evidence="1" type="ORF">GCM10023147_50800</name>
</gene>
<evidence type="ECO:0000313" key="1">
    <source>
        <dbReference type="EMBL" id="GAA4406967.1"/>
    </source>
</evidence>
<proteinExistence type="predicted"/>
<dbReference type="EMBL" id="BAABFR010000168">
    <property type="protein sequence ID" value="GAA4406967.1"/>
    <property type="molecule type" value="Genomic_DNA"/>
</dbReference>
<reference evidence="2" key="1">
    <citation type="journal article" date="2019" name="Int. J. Syst. Evol. Microbiol.">
        <title>The Global Catalogue of Microorganisms (GCM) 10K type strain sequencing project: providing services to taxonomists for standard genome sequencing and annotation.</title>
        <authorList>
            <consortium name="The Broad Institute Genomics Platform"/>
            <consortium name="The Broad Institute Genome Sequencing Center for Infectious Disease"/>
            <person name="Wu L."/>
            <person name="Ma J."/>
        </authorList>
    </citation>
    <scope>NUCLEOTIDE SEQUENCE [LARGE SCALE GENOMIC DNA]</scope>
    <source>
        <strain evidence="2">JCM 17688</strain>
    </source>
</reference>
<organism evidence="1 2">
    <name type="scientific">Tsukamurella soli</name>
    <dbReference type="NCBI Taxonomy" id="644556"/>
    <lineage>
        <taxon>Bacteria</taxon>
        <taxon>Bacillati</taxon>
        <taxon>Actinomycetota</taxon>
        <taxon>Actinomycetes</taxon>
        <taxon>Mycobacteriales</taxon>
        <taxon>Tsukamurellaceae</taxon>
        <taxon>Tsukamurella</taxon>
    </lineage>
</organism>
<dbReference type="RefSeq" id="WP_345001615.1">
    <property type="nucleotide sequence ID" value="NZ_BAABFR010000168.1"/>
</dbReference>
<comment type="caution">
    <text evidence="1">The sequence shown here is derived from an EMBL/GenBank/DDBJ whole genome shotgun (WGS) entry which is preliminary data.</text>
</comment>
<protein>
    <submittedName>
        <fullName evidence="1">Uncharacterized protein</fullName>
    </submittedName>
</protein>
<evidence type="ECO:0000313" key="2">
    <source>
        <dbReference type="Proteomes" id="UP001500635"/>
    </source>
</evidence>